<dbReference type="UniPathway" id="UPA00051">
    <property type="reaction ID" value="UER00081"/>
</dbReference>
<dbReference type="EC" id="2.1.1.13" evidence="6"/>
<accession>A0A1M4VDD4</accession>
<evidence type="ECO:0000256" key="19">
    <source>
        <dbReference type="PROSITE-ProRule" id="PRU00333"/>
    </source>
</evidence>
<dbReference type="Pfam" id="PF02574">
    <property type="entry name" value="S-methyl_trans"/>
    <property type="match status" value="1"/>
</dbReference>
<dbReference type="Pfam" id="PF00809">
    <property type="entry name" value="Pterin_bind"/>
    <property type="match status" value="1"/>
</dbReference>
<proteinExistence type="inferred from homology"/>
<dbReference type="EMBL" id="FQTU01000005">
    <property type="protein sequence ID" value="SHE66840.1"/>
    <property type="molecule type" value="Genomic_DNA"/>
</dbReference>
<evidence type="ECO:0000313" key="23">
    <source>
        <dbReference type="Proteomes" id="UP000184251"/>
    </source>
</evidence>
<organism evidence="22 23">
    <name type="scientific">Alkalibacter saccharofermentans DSM 14828</name>
    <dbReference type="NCBI Taxonomy" id="1120975"/>
    <lineage>
        <taxon>Bacteria</taxon>
        <taxon>Bacillati</taxon>
        <taxon>Bacillota</taxon>
        <taxon>Clostridia</taxon>
        <taxon>Eubacteriales</taxon>
        <taxon>Eubacteriaceae</taxon>
        <taxon>Alkalibacter</taxon>
    </lineage>
</organism>
<evidence type="ECO:0000259" key="20">
    <source>
        <dbReference type="PROSITE" id="PS50970"/>
    </source>
</evidence>
<dbReference type="Proteomes" id="UP000184251">
    <property type="component" value="Unassembled WGS sequence"/>
</dbReference>
<evidence type="ECO:0000256" key="8">
    <source>
        <dbReference type="ARBA" id="ARBA00022603"/>
    </source>
</evidence>
<keyword evidence="14 19" id="KW-0862">Zinc</keyword>
<dbReference type="GO" id="GO:0005829">
    <property type="term" value="C:cytosol"/>
    <property type="evidence" value="ECO:0007669"/>
    <property type="project" value="TreeGrafter"/>
</dbReference>
<evidence type="ECO:0000256" key="7">
    <source>
        <dbReference type="ARBA" id="ARBA00013998"/>
    </source>
</evidence>
<dbReference type="InterPro" id="IPR011005">
    <property type="entry name" value="Dihydropteroate_synth-like_sf"/>
</dbReference>
<evidence type="ECO:0000256" key="10">
    <source>
        <dbReference type="ARBA" id="ARBA00022628"/>
    </source>
</evidence>
<keyword evidence="8 19" id="KW-0489">Methyltransferase</keyword>
<feature type="binding site" evidence="19">
    <location>
        <position position="267"/>
    </location>
    <ligand>
        <name>Zn(2+)</name>
        <dbReference type="ChEBI" id="CHEBI:29105"/>
    </ligand>
</feature>
<dbReference type="OrthoDB" id="9803687at2"/>
<evidence type="ECO:0000256" key="11">
    <source>
        <dbReference type="ARBA" id="ARBA00022679"/>
    </source>
</evidence>
<dbReference type="STRING" id="1120975.SAMN02746064_00951"/>
<keyword evidence="15" id="KW-0486">Methionine biosynthesis</keyword>
<dbReference type="InterPro" id="IPR036589">
    <property type="entry name" value="HCY_dom_sf"/>
</dbReference>
<keyword evidence="10" id="KW-0846">Cobalamin</keyword>
<sequence>MKKFNFNHDRYIFFDGAMGTQLQMEVKENILPEEVNIKYPDILEMIHKRYVDAGADVITTNTFGANEFKLEKVGLAPEEVIKAGTNCARKAAGERAVALDVGPLGKMFVPMGDLTFDLAYKAFARQMIAGEKAGCDLIIIETMTDLYEMKCAVLAAKENTSLPVICTMTFEENGKTFMGADSKSMVALLEGMGVDALGVNCSLGPDKLIGTVEEILKHSSIPVIVQPNAGIPVYRDDETTYDITKEQFADAMVKMADMGVLILGGCCGTTPEYISNLIKALEGKKPVKPAPKDIAVTCSSRKCVYLDDGVVSISENMIPHGNEKVTKILKSGNYRKLVSIAREIKNKGADILNINTSLEGVDEKAAMVDVVNAIQQTLDIPLQIETKDVGVLEAALRTYSGKAVINSVNGTEKSMKEVFPLMKKYGGVAIALLIDEDGLGKTGEKRLEIAAKILSEAKKYGLGKKDFVFDCLSLPAATNQESLIEALKAIRLIKENLGGKTLMGIGNVSYKLPKRGLLNRTYLAMSLGAGLDAFIMDFNDQGMKETLNAAKVILNIDKSAEKYIETYAKKDENS</sequence>
<evidence type="ECO:0000256" key="5">
    <source>
        <dbReference type="ARBA" id="ARBA00010398"/>
    </source>
</evidence>
<comment type="cofactor">
    <cofactor evidence="2 19">
        <name>Zn(2+)</name>
        <dbReference type="ChEBI" id="CHEBI:29105"/>
    </cofactor>
</comment>
<evidence type="ECO:0000256" key="13">
    <source>
        <dbReference type="ARBA" id="ARBA00022723"/>
    </source>
</evidence>
<feature type="binding site" evidence="19">
    <location>
        <position position="201"/>
    </location>
    <ligand>
        <name>Zn(2+)</name>
        <dbReference type="ChEBI" id="CHEBI:29105"/>
    </ligand>
</feature>
<comment type="cofactor">
    <cofactor evidence="3">
        <name>methylcob(III)alamin</name>
        <dbReference type="ChEBI" id="CHEBI:28115"/>
    </cofactor>
</comment>
<dbReference type="GO" id="GO:0046653">
    <property type="term" value="P:tetrahydrofolate metabolic process"/>
    <property type="evidence" value="ECO:0007669"/>
    <property type="project" value="TreeGrafter"/>
</dbReference>
<dbReference type="Gene3D" id="3.20.20.330">
    <property type="entry name" value="Homocysteine-binding-like domain"/>
    <property type="match status" value="1"/>
</dbReference>
<dbReference type="InterPro" id="IPR003726">
    <property type="entry name" value="HCY_dom"/>
</dbReference>
<evidence type="ECO:0000256" key="17">
    <source>
        <dbReference type="ARBA" id="ARBA00025552"/>
    </source>
</evidence>
<dbReference type="PROSITE" id="PS50970">
    <property type="entry name" value="HCY"/>
    <property type="match status" value="1"/>
</dbReference>
<keyword evidence="23" id="KW-1185">Reference proteome</keyword>
<feature type="domain" description="Pterin-binding" evidence="21">
    <location>
        <begin position="305"/>
        <end position="554"/>
    </location>
</feature>
<dbReference type="SUPFAM" id="SSF51717">
    <property type="entry name" value="Dihydropteroate synthetase-like"/>
    <property type="match status" value="1"/>
</dbReference>
<name>A0A1M4VDD4_9FIRM</name>
<dbReference type="PANTHER" id="PTHR45833">
    <property type="entry name" value="METHIONINE SYNTHASE"/>
    <property type="match status" value="1"/>
</dbReference>
<evidence type="ECO:0000256" key="16">
    <source>
        <dbReference type="ARBA" id="ARBA00023285"/>
    </source>
</evidence>
<keyword evidence="12" id="KW-0949">S-adenosyl-L-methionine</keyword>
<dbReference type="AlphaFoldDB" id="A0A1M4VDD4"/>
<dbReference type="PROSITE" id="PS50972">
    <property type="entry name" value="PTERIN_BINDING"/>
    <property type="match status" value="1"/>
</dbReference>
<evidence type="ECO:0000259" key="21">
    <source>
        <dbReference type="PROSITE" id="PS50972"/>
    </source>
</evidence>
<evidence type="ECO:0000256" key="1">
    <source>
        <dbReference type="ARBA" id="ARBA00001700"/>
    </source>
</evidence>
<feature type="domain" description="Hcy-binding" evidence="20">
    <location>
        <begin position="1"/>
        <end position="281"/>
    </location>
</feature>
<dbReference type="GO" id="GO:0046872">
    <property type="term" value="F:metal ion binding"/>
    <property type="evidence" value="ECO:0007669"/>
    <property type="project" value="UniProtKB-KW"/>
</dbReference>
<dbReference type="GO" id="GO:0031419">
    <property type="term" value="F:cobalamin binding"/>
    <property type="evidence" value="ECO:0007669"/>
    <property type="project" value="UniProtKB-KW"/>
</dbReference>
<feature type="binding site" evidence="19">
    <location>
        <position position="266"/>
    </location>
    <ligand>
        <name>Zn(2+)</name>
        <dbReference type="ChEBI" id="CHEBI:29105"/>
    </ligand>
</feature>
<dbReference type="GO" id="GO:0032259">
    <property type="term" value="P:methylation"/>
    <property type="evidence" value="ECO:0007669"/>
    <property type="project" value="UniProtKB-KW"/>
</dbReference>
<comment type="catalytic activity">
    <reaction evidence="1">
        <text>(6S)-5-methyl-5,6,7,8-tetrahydrofolate + L-homocysteine = (6S)-5,6,7,8-tetrahydrofolate + L-methionine</text>
        <dbReference type="Rhea" id="RHEA:11172"/>
        <dbReference type="ChEBI" id="CHEBI:18608"/>
        <dbReference type="ChEBI" id="CHEBI:57453"/>
        <dbReference type="ChEBI" id="CHEBI:57844"/>
        <dbReference type="ChEBI" id="CHEBI:58199"/>
        <dbReference type="EC" id="2.1.1.13"/>
    </reaction>
</comment>
<dbReference type="GO" id="GO:0050667">
    <property type="term" value="P:homocysteine metabolic process"/>
    <property type="evidence" value="ECO:0007669"/>
    <property type="project" value="TreeGrafter"/>
</dbReference>
<comment type="function">
    <text evidence="17">Catalyzes the transfer of a methyl group from methyl-cobalamin to homocysteine, yielding enzyme-bound cob(I)alamin and methionine. Subsequently, remethylates the cofactor using methyltetrahydrofolate.</text>
</comment>
<evidence type="ECO:0000256" key="3">
    <source>
        <dbReference type="ARBA" id="ARBA00001956"/>
    </source>
</evidence>
<evidence type="ECO:0000256" key="18">
    <source>
        <dbReference type="ARBA" id="ARBA00031040"/>
    </source>
</evidence>
<gene>
    <name evidence="22" type="ORF">SAMN02746064_00951</name>
</gene>
<keyword evidence="11 19" id="KW-0808">Transferase</keyword>
<keyword evidence="16" id="KW-0170">Cobalt</keyword>
<protein>
    <recommendedName>
        <fullName evidence="7">Methionine synthase</fullName>
        <ecNumber evidence="6">2.1.1.13</ecNumber>
    </recommendedName>
    <alternativeName>
        <fullName evidence="18">5-methyltetrahydrofolate--homocysteine methyltransferase</fullName>
    </alternativeName>
</protein>
<dbReference type="PANTHER" id="PTHR45833:SF1">
    <property type="entry name" value="METHIONINE SYNTHASE"/>
    <property type="match status" value="1"/>
</dbReference>
<evidence type="ECO:0000256" key="14">
    <source>
        <dbReference type="ARBA" id="ARBA00022833"/>
    </source>
</evidence>
<evidence type="ECO:0000256" key="4">
    <source>
        <dbReference type="ARBA" id="ARBA00005178"/>
    </source>
</evidence>
<dbReference type="InterPro" id="IPR050554">
    <property type="entry name" value="Met_Synthase/Corrinoid"/>
</dbReference>
<evidence type="ECO:0000256" key="9">
    <source>
        <dbReference type="ARBA" id="ARBA00022605"/>
    </source>
</evidence>
<comment type="similarity">
    <text evidence="5">Belongs to the vitamin-B12 dependent methionine synthase family.</text>
</comment>
<evidence type="ECO:0000313" key="22">
    <source>
        <dbReference type="EMBL" id="SHE66840.1"/>
    </source>
</evidence>
<comment type="pathway">
    <text evidence="4">Amino-acid biosynthesis; L-methionine biosynthesis via de novo pathway; L-methionine from L-homocysteine (MetH route): step 1/1.</text>
</comment>
<reference evidence="22 23" key="1">
    <citation type="submission" date="2016-11" db="EMBL/GenBank/DDBJ databases">
        <authorList>
            <person name="Jaros S."/>
            <person name="Januszkiewicz K."/>
            <person name="Wedrychowicz H."/>
        </authorList>
    </citation>
    <scope>NUCLEOTIDE SEQUENCE [LARGE SCALE GENOMIC DNA]</scope>
    <source>
        <strain evidence="22 23">DSM 14828</strain>
    </source>
</reference>
<dbReference type="Gene3D" id="3.20.20.20">
    <property type="entry name" value="Dihydropteroate synthase-like"/>
    <property type="match status" value="1"/>
</dbReference>
<dbReference type="InterPro" id="IPR000489">
    <property type="entry name" value="Pterin-binding_dom"/>
</dbReference>
<evidence type="ECO:0000256" key="12">
    <source>
        <dbReference type="ARBA" id="ARBA00022691"/>
    </source>
</evidence>
<dbReference type="GO" id="GO:0008705">
    <property type="term" value="F:methionine synthase activity"/>
    <property type="evidence" value="ECO:0007669"/>
    <property type="project" value="UniProtKB-EC"/>
</dbReference>
<evidence type="ECO:0000256" key="6">
    <source>
        <dbReference type="ARBA" id="ARBA00012032"/>
    </source>
</evidence>
<dbReference type="RefSeq" id="WP_073269941.1">
    <property type="nucleotide sequence ID" value="NZ_FQTU01000005.1"/>
</dbReference>
<evidence type="ECO:0000256" key="2">
    <source>
        <dbReference type="ARBA" id="ARBA00001947"/>
    </source>
</evidence>
<keyword evidence="13 19" id="KW-0479">Metal-binding</keyword>
<evidence type="ECO:0000256" key="15">
    <source>
        <dbReference type="ARBA" id="ARBA00023167"/>
    </source>
</evidence>
<keyword evidence="9" id="KW-0028">Amino-acid biosynthesis</keyword>
<dbReference type="SUPFAM" id="SSF82282">
    <property type="entry name" value="Homocysteine S-methyltransferase"/>
    <property type="match status" value="1"/>
</dbReference>